<reference evidence="1" key="1">
    <citation type="submission" date="2023-04" db="EMBL/GenBank/DDBJ databases">
        <title>A chromosome-level genome assembly of the parasitoid wasp Eretmocerus hayati.</title>
        <authorList>
            <person name="Zhong Y."/>
            <person name="Liu S."/>
            <person name="Liu Y."/>
        </authorList>
    </citation>
    <scope>NUCLEOTIDE SEQUENCE</scope>
    <source>
        <strain evidence="1">ZJU_SS_LIU_2023</strain>
    </source>
</reference>
<dbReference type="Proteomes" id="UP001239111">
    <property type="component" value="Chromosome 2"/>
</dbReference>
<protein>
    <submittedName>
        <fullName evidence="1">Uncharacterized protein</fullName>
    </submittedName>
</protein>
<proteinExistence type="predicted"/>
<name>A0ACC2PAE3_9HYME</name>
<accession>A0ACC2PAE3</accession>
<evidence type="ECO:0000313" key="2">
    <source>
        <dbReference type="Proteomes" id="UP001239111"/>
    </source>
</evidence>
<dbReference type="EMBL" id="CM056742">
    <property type="protein sequence ID" value="KAJ8679981.1"/>
    <property type="molecule type" value="Genomic_DNA"/>
</dbReference>
<evidence type="ECO:0000313" key="1">
    <source>
        <dbReference type="EMBL" id="KAJ8679981.1"/>
    </source>
</evidence>
<comment type="caution">
    <text evidence="1">The sequence shown here is derived from an EMBL/GenBank/DDBJ whole genome shotgun (WGS) entry which is preliminary data.</text>
</comment>
<sequence>MLQVQPIAVQESCNNPKQWTKHTKVLEEPVTRQDVETAVRQAFGPSMKLISYHMRTFSEEKLGFLGSHRKLVVTVQQGNSLERDMHTFFVKSVPYDNEEQTIVIEESRAFYKEAGFYEQIVPELLKSIDDSSWLAQCLASKSDVLIFEDLKSKGFELRSKLLDLASMKSAMSSFAKLHAASILTERRLGKPLDEIFDPELLCECLFLKTSKFYDWIVTGIDVLVAIAQKIGLDPTGIPRICHKIFDIISTSKKYVPAVCDLVQLMYINTRRQFRDEHEIDLLRHYHEVLCETLRSKDSGLELPSLSDLLQEYEEFRIVGIVTTSLYSPLNLAEGKLCADLTKDSDGFAKILRGDRIDLVMSIMQDDPLYSDILKEIVVEMVQKSK</sequence>
<gene>
    <name evidence="1" type="ORF">QAD02_015768</name>
</gene>
<organism evidence="1 2">
    <name type="scientific">Eretmocerus hayati</name>
    <dbReference type="NCBI Taxonomy" id="131215"/>
    <lineage>
        <taxon>Eukaryota</taxon>
        <taxon>Metazoa</taxon>
        <taxon>Ecdysozoa</taxon>
        <taxon>Arthropoda</taxon>
        <taxon>Hexapoda</taxon>
        <taxon>Insecta</taxon>
        <taxon>Pterygota</taxon>
        <taxon>Neoptera</taxon>
        <taxon>Endopterygota</taxon>
        <taxon>Hymenoptera</taxon>
        <taxon>Apocrita</taxon>
        <taxon>Proctotrupomorpha</taxon>
        <taxon>Chalcidoidea</taxon>
        <taxon>Aphelinidae</taxon>
        <taxon>Aphelininae</taxon>
        <taxon>Eretmocerus</taxon>
    </lineage>
</organism>
<keyword evidence="2" id="KW-1185">Reference proteome</keyword>